<dbReference type="OrthoDB" id="10055769at2759"/>
<keyword evidence="5" id="KW-1185">Reference proteome</keyword>
<dbReference type="PANTHER" id="PTHR23079">
    <property type="entry name" value="RNA-DEPENDENT RNA POLYMERASE"/>
    <property type="match status" value="1"/>
</dbReference>
<evidence type="ECO:0000256" key="1">
    <source>
        <dbReference type="RuleBase" id="RU363098"/>
    </source>
</evidence>
<dbReference type="PANTHER" id="PTHR23079:SF14">
    <property type="entry name" value="RNA-DEPENDENT RNA POLYMERASE"/>
    <property type="match status" value="1"/>
</dbReference>
<organism evidence="4 5">
    <name type="scientific">Pycnoporus cinnabarinus</name>
    <name type="common">Cinnabar-red polypore</name>
    <name type="synonym">Trametes cinnabarina</name>
    <dbReference type="NCBI Taxonomy" id="5643"/>
    <lineage>
        <taxon>Eukaryota</taxon>
        <taxon>Fungi</taxon>
        <taxon>Dikarya</taxon>
        <taxon>Basidiomycota</taxon>
        <taxon>Agaricomycotina</taxon>
        <taxon>Agaricomycetes</taxon>
        <taxon>Polyporales</taxon>
        <taxon>Polyporaceae</taxon>
        <taxon>Trametes</taxon>
    </lineage>
</organism>
<feature type="region of interest" description="Disordered" evidence="2">
    <location>
        <begin position="28"/>
        <end position="143"/>
    </location>
</feature>
<dbReference type="GO" id="GO:0003968">
    <property type="term" value="F:RNA-directed RNA polymerase activity"/>
    <property type="evidence" value="ECO:0007669"/>
    <property type="project" value="UniProtKB-KW"/>
</dbReference>
<gene>
    <name evidence="4" type="ORF">BN946_scf184753.g17</name>
</gene>
<dbReference type="Proteomes" id="UP000029665">
    <property type="component" value="Unassembled WGS sequence"/>
</dbReference>
<keyword evidence="1" id="KW-0694">RNA-binding</keyword>
<evidence type="ECO:0000259" key="3">
    <source>
        <dbReference type="Pfam" id="PF05183"/>
    </source>
</evidence>
<proteinExistence type="inferred from homology"/>
<feature type="compositionally biased region" description="Polar residues" evidence="2">
    <location>
        <begin position="57"/>
        <end position="85"/>
    </location>
</feature>
<dbReference type="InterPro" id="IPR057596">
    <property type="entry name" value="RDRP_core"/>
</dbReference>
<dbReference type="Pfam" id="PF05183">
    <property type="entry name" value="RdRP"/>
    <property type="match status" value="1"/>
</dbReference>
<evidence type="ECO:0000313" key="5">
    <source>
        <dbReference type="Proteomes" id="UP000029665"/>
    </source>
</evidence>
<protein>
    <recommendedName>
        <fullName evidence="1">RNA-dependent RNA polymerase</fullName>
        <ecNumber evidence="1">2.7.7.48</ecNumber>
    </recommendedName>
</protein>
<comment type="caution">
    <text evidence="4">The sequence shown here is derived from an EMBL/GenBank/DDBJ whole genome shotgun (WGS) entry which is preliminary data.</text>
</comment>
<comment type="similarity">
    <text evidence="1">Belongs to the RdRP family.</text>
</comment>
<keyword evidence="1" id="KW-0548">Nucleotidyltransferase</keyword>
<feature type="region of interest" description="Disordered" evidence="2">
    <location>
        <begin position="1061"/>
        <end position="1089"/>
    </location>
</feature>
<keyword evidence="1" id="KW-0808">Transferase</keyword>
<sequence>MRVHLYLTVLDPSSGYSQGDISDFDSVDDASDSVSIGSHRSGASTQSSPGKKRTIDYENNFNTPTAPVTPSRKSAKLSWQSSDATSGPSSRSSDVSTTPSRSSVASAKRIRIIEEALASSTPQRHEHRAVQSDSPAPYRHHVETPTMSRCDTDIALEESRIPGVHIIAHSGKVQKLLDNMEVPWGVQYEIARGVSCGWWTWETVQRAQLETMRGTTNRDGSRLFSQMFPRTAASQVDLQLWAELDREEMAIREKRGRGLGLPQQRGLGLQGEWETAEDWYGGKIQQVARLEEQQGTFRLVLAPMEMRKSTRFARFLGSRRILQISIPQSMRYTRADKLKDFLMNKFVLCGRVFVAFGSKDGKVFLMETNEDFERGRRVLGDEQRMSLEDFIAWHNPMDKNGNQAVSKWATRFDLGLSISVPVLAFDTKYMYNIDDEVVNKVIGKRAPTEEIYTDGCGFMNGAALSAIGQRMGFPGRPTAIQGRIEGTKGVWVLHPRDHDPHAIPKIWTRDSQRKIKLDYTKLDSAHCIFDLVAPPRVILPSRLSRLTVMNLSHNGVPKDVFAQLMKETLEEQVRELTQWSRPQDMQLLWATINRHGHVTASRIQQYALGASRALGITGRIREEEFPTDEPTDPLKELLDAIGDEELDEEEAATLLSEIEHAGALPSRLRNEFTGEPLTIHGLVMDLLQAGFHPLKLPLLYDKIKTIIMKVIEDIIKEFHVSIPMSAEAFIVPDPYGVLKEGEIHFKSTKDLKSPLEDLNPNILLGEVLIYRNPVRIPSDVQKVTAIQHELLANYTDVIVLPIKGSCSMASKLAGGDYDGDVCVCIYDPRIVSSFKNPPLTAPGRDFLEKNFEDQGKIEQVAAVASDMATMSQDDNARRRRLQGALLSDVSHAPIGAYSLFHENAAYAFGYDAEEAIRNAFMFNTILDSRKSGLRVKQEIFRQDKLKYDRQRPECLPSGSSAASEWFSSGSVRLARSPRLGPFILEELLFHGKALRDEILVRYDGLRDAAGLRDARDPDLLRPYQQALSLTEHAAYKEDLGRIRQHVLDHIDQWRRLASESKPRSVSALAQTPSRSARRKGGSSSQAEKRKKWKDLARSFAIGPDLSPGSAFSILADVNGIKASWAYAEKPTQNFPWTVAFQTLCRIKAASQGQVAVTGHFADAMSIPSSVVRVLEQSRLGMY</sequence>
<reference evidence="4" key="1">
    <citation type="submission" date="2014-01" db="EMBL/GenBank/DDBJ databases">
        <title>The genome of the white-rot fungus Pycnoporus cinnabarinus: a basidiomycete model with a versatile arsenal for lignocellulosic biomass breakdown.</title>
        <authorList>
            <person name="Levasseur A."/>
            <person name="Lomascolo A."/>
            <person name="Ruiz-Duenas F.J."/>
            <person name="Uzan E."/>
            <person name="Piumi F."/>
            <person name="Kues U."/>
            <person name="Ram A.F.J."/>
            <person name="Murat C."/>
            <person name="Haon M."/>
            <person name="Benoit I."/>
            <person name="Arfi Y."/>
            <person name="Chevret D."/>
            <person name="Drula E."/>
            <person name="Kwon M.J."/>
            <person name="Gouret P."/>
            <person name="Lesage-Meessen L."/>
            <person name="Lombard V."/>
            <person name="Mariette J."/>
            <person name="Noirot C."/>
            <person name="Park J."/>
            <person name="Patyshakuliyeva A."/>
            <person name="Wieneger R.A.B."/>
            <person name="Wosten H.A.B."/>
            <person name="Martin F."/>
            <person name="Coutinho P.M."/>
            <person name="de Vries R."/>
            <person name="Martinez A.T."/>
            <person name="Klopp C."/>
            <person name="Pontarotti P."/>
            <person name="Henrissat B."/>
            <person name="Record E."/>
        </authorList>
    </citation>
    <scope>NUCLEOTIDE SEQUENCE [LARGE SCALE GENOMIC DNA]</scope>
    <source>
        <strain evidence="4">BRFM137</strain>
    </source>
</reference>
<dbReference type="STRING" id="5643.A0A060SRW5"/>
<evidence type="ECO:0000313" key="4">
    <source>
        <dbReference type="EMBL" id="CDO77267.1"/>
    </source>
</evidence>
<dbReference type="EC" id="2.7.7.48" evidence="1"/>
<dbReference type="AlphaFoldDB" id="A0A060SRW5"/>
<dbReference type="EMBL" id="CCBP010000447">
    <property type="protein sequence ID" value="CDO77267.1"/>
    <property type="molecule type" value="Genomic_DNA"/>
</dbReference>
<feature type="domain" description="RDRP core" evidence="3">
    <location>
        <begin position="297"/>
        <end position="943"/>
    </location>
</feature>
<dbReference type="OMA" id="IRNAFMF"/>
<accession>A0A060SRW5</accession>
<name>A0A060SRW5_PYCCI</name>
<feature type="compositionally biased region" description="Low complexity" evidence="2">
    <location>
        <begin position="86"/>
        <end position="104"/>
    </location>
</feature>
<dbReference type="InterPro" id="IPR007855">
    <property type="entry name" value="RDRP"/>
</dbReference>
<dbReference type="GO" id="GO:0003723">
    <property type="term" value="F:RNA binding"/>
    <property type="evidence" value="ECO:0007669"/>
    <property type="project" value="UniProtKB-KW"/>
</dbReference>
<dbReference type="GO" id="GO:0031380">
    <property type="term" value="C:nuclear RNA-directed RNA polymerase complex"/>
    <property type="evidence" value="ECO:0007669"/>
    <property type="project" value="TreeGrafter"/>
</dbReference>
<keyword evidence="1" id="KW-0696">RNA-directed RNA polymerase</keyword>
<dbReference type="HOGENOM" id="CLU_003387_0_0_1"/>
<evidence type="ECO:0000256" key="2">
    <source>
        <dbReference type="SAM" id="MobiDB-lite"/>
    </source>
</evidence>
<dbReference type="GO" id="GO:0030422">
    <property type="term" value="P:siRNA processing"/>
    <property type="evidence" value="ECO:0007669"/>
    <property type="project" value="TreeGrafter"/>
</dbReference>
<comment type="catalytic activity">
    <reaction evidence="1">
        <text>RNA(n) + a ribonucleoside 5'-triphosphate = RNA(n+1) + diphosphate</text>
        <dbReference type="Rhea" id="RHEA:21248"/>
        <dbReference type="Rhea" id="RHEA-COMP:14527"/>
        <dbReference type="Rhea" id="RHEA-COMP:17342"/>
        <dbReference type="ChEBI" id="CHEBI:33019"/>
        <dbReference type="ChEBI" id="CHEBI:61557"/>
        <dbReference type="ChEBI" id="CHEBI:140395"/>
        <dbReference type="EC" id="2.7.7.48"/>
    </reaction>
</comment>